<organism evidence="3 4">
    <name type="scientific">Lentibacillus cibarius</name>
    <dbReference type="NCBI Taxonomy" id="2583219"/>
    <lineage>
        <taxon>Bacteria</taxon>
        <taxon>Bacillati</taxon>
        <taxon>Bacillota</taxon>
        <taxon>Bacilli</taxon>
        <taxon>Bacillales</taxon>
        <taxon>Bacillaceae</taxon>
        <taxon>Lentibacillus</taxon>
    </lineage>
</organism>
<feature type="domain" description="Response regulatory" evidence="2">
    <location>
        <begin position="3"/>
        <end position="57"/>
    </location>
</feature>
<accession>A0A549YIR1</accession>
<evidence type="ECO:0000313" key="4">
    <source>
        <dbReference type="Proteomes" id="UP000319280"/>
    </source>
</evidence>
<dbReference type="Pfam" id="PF00072">
    <property type="entry name" value="Response_reg"/>
    <property type="match status" value="1"/>
</dbReference>
<evidence type="ECO:0000313" key="3">
    <source>
        <dbReference type="EMBL" id="TRM11761.1"/>
    </source>
</evidence>
<feature type="modified residue" description="4-aspartylphosphate" evidence="1">
    <location>
        <position position="52"/>
    </location>
</feature>
<gene>
    <name evidence="3" type="ORF">FH966_08760</name>
</gene>
<dbReference type="EMBL" id="VJMZ01000001">
    <property type="protein sequence ID" value="TRM11761.1"/>
    <property type="molecule type" value="Genomic_DNA"/>
</dbReference>
<dbReference type="Gene3D" id="3.40.50.2300">
    <property type="match status" value="1"/>
</dbReference>
<comment type="caution">
    <text evidence="3">The sequence shown here is derived from an EMBL/GenBank/DDBJ whole genome shotgun (WGS) entry which is preliminary data.</text>
</comment>
<keyword evidence="1" id="KW-0597">Phosphoprotein</keyword>
<dbReference type="PROSITE" id="PS50110">
    <property type="entry name" value="RESPONSE_REGULATORY"/>
    <property type="match status" value="1"/>
</dbReference>
<dbReference type="SUPFAM" id="SSF52172">
    <property type="entry name" value="CheY-like"/>
    <property type="match status" value="1"/>
</dbReference>
<dbReference type="InterPro" id="IPR011006">
    <property type="entry name" value="CheY-like_superfamily"/>
</dbReference>
<dbReference type="InterPro" id="IPR001789">
    <property type="entry name" value="Sig_transdc_resp-reg_receiver"/>
</dbReference>
<sequence length="57" mass="6607">MFTIMLIEDDETLSQEVKERLSQWSYNVVGVVDFGNVFEEFTVSKPDLVIIDIQLPK</sequence>
<reference evidence="3 4" key="1">
    <citation type="submission" date="2019-07" db="EMBL/GenBank/DDBJ databases">
        <title>Genomic analysis of Lentibacillus sp. NKC851-2.</title>
        <authorList>
            <person name="Oh Y.J."/>
        </authorList>
    </citation>
    <scope>NUCLEOTIDE SEQUENCE [LARGE SCALE GENOMIC DNA]</scope>
    <source>
        <strain evidence="3 4">NKC851-2</strain>
    </source>
</reference>
<evidence type="ECO:0000259" key="2">
    <source>
        <dbReference type="PROSITE" id="PS50110"/>
    </source>
</evidence>
<dbReference type="Proteomes" id="UP000319280">
    <property type="component" value="Unassembled WGS sequence"/>
</dbReference>
<keyword evidence="4" id="KW-1185">Reference proteome</keyword>
<evidence type="ECO:0000256" key="1">
    <source>
        <dbReference type="PROSITE-ProRule" id="PRU00169"/>
    </source>
</evidence>
<dbReference type="AlphaFoldDB" id="A0A549YIR1"/>
<protein>
    <submittedName>
        <fullName evidence="3">Response regulator transcription factor</fullName>
    </submittedName>
</protein>
<proteinExistence type="predicted"/>
<dbReference type="GO" id="GO:0000160">
    <property type="term" value="P:phosphorelay signal transduction system"/>
    <property type="evidence" value="ECO:0007669"/>
    <property type="project" value="InterPro"/>
</dbReference>
<name>A0A549YIR1_9BACI</name>